<dbReference type="Proteomes" id="UP000444721">
    <property type="component" value="Unassembled WGS sequence"/>
</dbReference>
<dbReference type="GeneID" id="68119949"/>
<dbReference type="VEuPathDB" id="AmoebaDB:FDP41_012734"/>
<dbReference type="RefSeq" id="XP_044565659.1">
    <property type="nucleotide sequence ID" value="XM_044703286.1"/>
</dbReference>
<evidence type="ECO:0000313" key="1">
    <source>
        <dbReference type="EMBL" id="KAF0980946.1"/>
    </source>
</evidence>
<keyword evidence="2" id="KW-1185">Reference proteome</keyword>
<dbReference type="EMBL" id="VFQX01000016">
    <property type="protein sequence ID" value="KAF0980946.1"/>
    <property type="molecule type" value="Genomic_DNA"/>
</dbReference>
<dbReference type="VEuPathDB" id="AmoebaDB:NF0038400"/>
<dbReference type="OrthoDB" id="10271662at2759"/>
<protein>
    <recommendedName>
        <fullName evidence="3">Metal-dependent phosphohydrolase</fullName>
    </recommendedName>
</protein>
<evidence type="ECO:0000313" key="2">
    <source>
        <dbReference type="Proteomes" id="UP000444721"/>
    </source>
</evidence>
<proteinExistence type="predicted"/>
<gene>
    <name evidence="1" type="ORF">FDP41_012734</name>
</gene>
<dbReference type="SUPFAM" id="SSF109604">
    <property type="entry name" value="HD-domain/PDEase-like"/>
    <property type="match status" value="1"/>
</dbReference>
<comment type="caution">
    <text evidence="1">The sequence shown here is derived from an EMBL/GenBank/DDBJ whole genome shotgun (WGS) entry which is preliminary data.</text>
</comment>
<dbReference type="OMA" id="WNSVAPH"/>
<name>A0A6A5BZW2_NAEFO</name>
<dbReference type="InterPro" id="IPR054649">
    <property type="entry name" value="Npun_R2479-like"/>
</dbReference>
<sequence>MGFNVTSLLVDSFVDQLRKGYEKTYGHSNEHYKEIICWAAGMALDIIANSDALYHNVKHTIHVTLVGQEILRGKHIREGGVTSEDWLHCIISLLCHDIGYVKGVCRRDDRETGVYATGRGDEVVHIDENATDASLTPYHVDRGKLFIAERFSNHSIINVEKIQKNIELTRFPVPHGEDHKDTKGYPGIVRAADLTGQMCDPRYLQKIAALYYEFVETGTAQKLGYSSPGALKKNYPKFYWKSVYPYIKHSLAYLNTTQEGKSYVSGLYSNVFSLEHIVEPTPEEDDSAALEE</sequence>
<accession>A0A6A5BZW2</accession>
<dbReference type="VEuPathDB" id="AmoebaDB:NfTy_037160"/>
<dbReference type="NCBIfam" id="NF045583">
    <property type="entry name" value="Npun_R2479_HDIG"/>
    <property type="match status" value="1"/>
</dbReference>
<organism evidence="1 2">
    <name type="scientific">Naegleria fowleri</name>
    <name type="common">Brain eating amoeba</name>
    <dbReference type="NCBI Taxonomy" id="5763"/>
    <lineage>
        <taxon>Eukaryota</taxon>
        <taxon>Discoba</taxon>
        <taxon>Heterolobosea</taxon>
        <taxon>Tetramitia</taxon>
        <taxon>Eutetramitia</taxon>
        <taxon>Vahlkampfiidae</taxon>
        <taxon>Naegleria</taxon>
    </lineage>
</organism>
<reference evidence="1 2" key="1">
    <citation type="journal article" date="2019" name="Sci. Rep.">
        <title>Nanopore sequencing improves the draft genome of the human pathogenic amoeba Naegleria fowleri.</title>
        <authorList>
            <person name="Liechti N."/>
            <person name="Schurch N."/>
            <person name="Bruggmann R."/>
            <person name="Wittwer M."/>
        </authorList>
    </citation>
    <scope>NUCLEOTIDE SEQUENCE [LARGE SCALE GENOMIC DNA]</scope>
    <source>
        <strain evidence="1 2">ATCC 30894</strain>
    </source>
</reference>
<dbReference type="AlphaFoldDB" id="A0A6A5BZW2"/>
<evidence type="ECO:0008006" key="3">
    <source>
        <dbReference type="Google" id="ProtNLM"/>
    </source>
</evidence>